<protein>
    <recommendedName>
        <fullName evidence="2">tRNA-intron lyase</fullName>
        <ecNumber evidence="2">4.6.1.16</ecNumber>
    </recommendedName>
    <alternativeName>
        <fullName evidence="5">tRNA-intron endonuclease Sen2</fullName>
    </alternativeName>
</protein>
<dbReference type="Gene3D" id="3.40.1350.10">
    <property type="match status" value="1"/>
</dbReference>
<dbReference type="GO" id="GO:0005737">
    <property type="term" value="C:cytoplasm"/>
    <property type="evidence" value="ECO:0007669"/>
    <property type="project" value="TreeGrafter"/>
</dbReference>
<dbReference type="EMBL" id="JAUTXT010000001">
    <property type="protein sequence ID" value="KAK3679700.1"/>
    <property type="molecule type" value="Genomic_DNA"/>
</dbReference>
<reference evidence="10" key="1">
    <citation type="submission" date="2023-07" db="EMBL/GenBank/DDBJ databases">
        <title>Black Yeasts Isolated from many extreme environments.</title>
        <authorList>
            <person name="Coleine C."/>
            <person name="Stajich J.E."/>
            <person name="Selbmann L."/>
        </authorList>
    </citation>
    <scope>NUCLEOTIDE SEQUENCE</scope>
    <source>
        <strain evidence="10">CCFEE 5485</strain>
    </source>
</reference>
<dbReference type="Proteomes" id="UP001274830">
    <property type="component" value="Unassembled WGS sequence"/>
</dbReference>
<gene>
    <name evidence="10" type="primary">SEN2</name>
    <name evidence="10" type="ORF">LTR78_000076</name>
</gene>
<dbReference type="NCBIfam" id="TIGR00324">
    <property type="entry name" value="endA"/>
    <property type="match status" value="1"/>
</dbReference>
<evidence type="ECO:0000256" key="8">
    <source>
        <dbReference type="SAM" id="MobiDB-lite"/>
    </source>
</evidence>
<feature type="active site" evidence="7">
    <location>
        <position position="511"/>
    </location>
</feature>
<evidence type="ECO:0000256" key="5">
    <source>
        <dbReference type="ARBA" id="ARBA00032432"/>
    </source>
</evidence>
<keyword evidence="10" id="KW-0378">Hydrolase</keyword>
<keyword evidence="10" id="KW-0255">Endonuclease</keyword>
<keyword evidence="11" id="KW-1185">Reference proteome</keyword>
<evidence type="ECO:0000256" key="3">
    <source>
        <dbReference type="ARBA" id="ARBA00022694"/>
    </source>
</evidence>
<evidence type="ECO:0000256" key="4">
    <source>
        <dbReference type="ARBA" id="ARBA00023239"/>
    </source>
</evidence>
<dbReference type="Pfam" id="PF01974">
    <property type="entry name" value="tRNA_int_endo"/>
    <property type="match status" value="1"/>
</dbReference>
<accession>A0AAE1C646</accession>
<comment type="similarity">
    <text evidence="1">Belongs to the tRNA-intron endonuclease family.</text>
</comment>
<keyword evidence="3" id="KW-0819">tRNA processing</keyword>
<keyword evidence="4 10" id="KW-0456">Lyase</keyword>
<evidence type="ECO:0000256" key="1">
    <source>
        <dbReference type="ARBA" id="ARBA00008078"/>
    </source>
</evidence>
<dbReference type="InterPro" id="IPR006677">
    <property type="entry name" value="tRNA_intron_Endonuc_cat-like"/>
</dbReference>
<comment type="caution">
    <text evidence="10">The sequence shown here is derived from an EMBL/GenBank/DDBJ whole genome shotgun (WGS) entry which is preliminary data.</text>
</comment>
<feature type="domain" description="tRNA intron endonuclease catalytic" evidence="9">
    <location>
        <begin position="473"/>
        <end position="567"/>
    </location>
</feature>
<feature type="compositionally biased region" description="Basic and acidic residues" evidence="8">
    <location>
        <begin position="238"/>
        <end position="273"/>
    </location>
</feature>
<evidence type="ECO:0000313" key="11">
    <source>
        <dbReference type="Proteomes" id="UP001274830"/>
    </source>
</evidence>
<dbReference type="CDD" id="cd22363">
    <property type="entry name" value="tRNA-intron_lyase_C"/>
    <property type="match status" value="1"/>
</dbReference>
<feature type="compositionally biased region" description="Basic residues" evidence="8">
    <location>
        <begin position="85"/>
        <end position="97"/>
    </location>
</feature>
<dbReference type="InterPro" id="IPR006676">
    <property type="entry name" value="tRNA_splic"/>
</dbReference>
<dbReference type="GO" id="GO:0000214">
    <property type="term" value="C:tRNA-intron endonuclease complex"/>
    <property type="evidence" value="ECO:0007669"/>
    <property type="project" value="InterPro"/>
</dbReference>
<dbReference type="PANTHER" id="PTHR21227:SF0">
    <property type="entry name" value="TRNA-SPLICING ENDONUCLEASE SUBUNIT SEN2"/>
    <property type="match status" value="1"/>
</dbReference>
<dbReference type="InterPro" id="IPR036167">
    <property type="entry name" value="tRNA_intron_Endo_cat-like_sf"/>
</dbReference>
<proteinExistence type="inferred from homology"/>
<feature type="region of interest" description="Disordered" evidence="8">
    <location>
        <begin position="238"/>
        <end position="282"/>
    </location>
</feature>
<evidence type="ECO:0000256" key="2">
    <source>
        <dbReference type="ARBA" id="ARBA00012573"/>
    </source>
</evidence>
<dbReference type="InterPro" id="IPR011856">
    <property type="entry name" value="tRNA_endonuc-like_dom_sf"/>
</dbReference>
<keyword evidence="10" id="KW-0540">Nuclease</keyword>
<evidence type="ECO:0000256" key="6">
    <source>
        <dbReference type="ARBA" id="ARBA00034031"/>
    </source>
</evidence>
<dbReference type="GO" id="GO:0000213">
    <property type="term" value="F:tRNA-intron lyase activity"/>
    <property type="evidence" value="ECO:0007669"/>
    <property type="project" value="UniProtKB-EC"/>
</dbReference>
<evidence type="ECO:0000313" key="10">
    <source>
        <dbReference type="EMBL" id="KAK3679700.1"/>
    </source>
</evidence>
<comment type="catalytic activity">
    <reaction evidence="6">
        <text>pretRNA = a 3'-half-tRNA molecule with a 5'-OH end + a 5'-half-tRNA molecule with a 2',3'-cyclic phosphate end + an intron with a 2',3'-cyclic phosphate and a 5'-hydroxyl terminus.</text>
        <dbReference type="EC" id="4.6.1.16"/>
    </reaction>
</comment>
<dbReference type="FunFam" id="3.40.1350.10:FF:000007">
    <property type="entry name" value="tRNA-splicing endonuclease subunit Sen2"/>
    <property type="match status" value="1"/>
</dbReference>
<feature type="region of interest" description="Disordered" evidence="8">
    <location>
        <begin position="50"/>
        <end position="100"/>
    </location>
</feature>
<name>A0AAE1C646_9PEZI</name>
<dbReference type="GeneID" id="89957315"/>
<dbReference type="PANTHER" id="PTHR21227">
    <property type="entry name" value="TRNA-SPLICING ENDONUCLEASE SUBUNIT SEN2"/>
    <property type="match status" value="1"/>
</dbReference>
<dbReference type="SUPFAM" id="SSF53032">
    <property type="entry name" value="tRNA-intron endonuclease catalytic domain-like"/>
    <property type="match status" value="1"/>
</dbReference>
<sequence>MHILTHEPIKIVRLLSPQPFAIPYITRALDSIDWTLETAMDSTMQDPNIANGHIEAKPDISTPVEPKVNGNATTQIPQEADQQKPKRSPRKPNKKNRNFTQLHAKPLPLEIYPLPAFNPSNPLSLLRLCYTYLSHLLLPPSSHPQCPYIGHFSPETRSIHVTNPAHVRALWEMGFFGKGSLSRSEPSWLEREKEIQRAKREGVKSGVRAAEEVTRARREERKLFKLERARVEREKVERQRAVEEGREVEVEEGDVVRSDGGKGGEKASAEHDGTGTLTPPASIHEAVDSEPLQTERASDAELLGSTTTHGDQTPLLDEFPGRAKDSTIPDRPPMVDAEQDDLQQIQNQEHLQLMLEEAFFLSYALGVLEITLPDQPSIPISKTRRSSLGLLDLFAKHSTFPSSNQAPGSPTGLNPTIAINSHPLHARAVSHNIATAPLVHDPTLTSLKVPFDASPLTTQPEPPLKVPAPDNKFLLNYVVYHHFRTLGWCVRPGVKFGCDYLLYNRGPVFSHAEFAVVIMPSYTAGYWSTPAGQMARRLKGEKDWWWLHCVNRVQSAVHKTLVLCYVDVPAPPKMDEVARGGGGGGDGAEDDVDVGCFLARYKIREFVVKRWLVNRSRD</sequence>
<dbReference type="RefSeq" id="XP_064699060.1">
    <property type="nucleotide sequence ID" value="XM_064832791.1"/>
</dbReference>
<evidence type="ECO:0000259" key="9">
    <source>
        <dbReference type="Pfam" id="PF01974"/>
    </source>
</evidence>
<feature type="active site" evidence="7">
    <location>
        <position position="503"/>
    </location>
</feature>
<dbReference type="EC" id="4.6.1.16" evidence="2"/>
<evidence type="ECO:0000256" key="7">
    <source>
        <dbReference type="PIRSR" id="PIRSR011789-1"/>
    </source>
</evidence>
<organism evidence="10 11">
    <name type="scientific">Recurvomyces mirabilis</name>
    <dbReference type="NCBI Taxonomy" id="574656"/>
    <lineage>
        <taxon>Eukaryota</taxon>
        <taxon>Fungi</taxon>
        <taxon>Dikarya</taxon>
        <taxon>Ascomycota</taxon>
        <taxon>Pezizomycotina</taxon>
        <taxon>Dothideomycetes</taxon>
        <taxon>Dothideomycetidae</taxon>
        <taxon>Mycosphaerellales</taxon>
        <taxon>Teratosphaeriaceae</taxon>
        <taxon>Recurvomyces</taxon>
    </lineage>
</organism>
<dbReference type="GO" id="GO:0003676">
    <property type="term" value="F:nucleic acid binding"/>
    <property type="evidence" value="ECO:0007669"/>
    <property type="project" value="InterPro"/>
</dbReference>
<dbReference type="GO" id="GO:0000379">
    <property type="term" value="P:tRNA-type intron splice site recognition and cleavage"/>
    <property type="evidence" value="ECO:0007669"/>
    <property type="project" value="TreeGrafter"/>
</dbReference>
<dbReference type="PIRSF" id="PIRSF011789">
    <property type="entry name" value="tRNA_splic_SEN2"/>
    <property type="match status" value="1"/>
</dbReference>
<dbReference type="AlphaFoldDB" id="A0AAE1C646"/>
<feature type="active site" evidence="7">
    <location>
        <position position="559"/>
    </location>
</feature>
<feature type="region of interest" description="Disordered" evidence="8">
    <location>
        <begin position="301"/>
        <end position="323"/>
    </location>
</feature>
<dbReference type="InterPro" id="IPR016589">
    <property type="entry name" value="tRNA_splic_SEN2"/>
</dbReference>